<keyword evidence="3" id="KW-1185">Reference proteome</keyword>
<reference evidence="3" key="1">
    <citation type="journal article" date="2019" name="Int. J. Syst. Evol. Microbiol.">
        <title>The Global Catalogue of Microorganisms (GCM) 10K type strain sequencing project: providing services to taxonomists for standard genome sequencing and annotation.</title>
        <authorList>
            <consortium name="The Broad Institute Genomics Platform"/>
            <consortium name="The Broad Institute Genome Sequencing Center for Infectious Disease"/>
            <person name="Wu L."/>
            <person name="Ma J."/>
        </authorList>
    </citation>
    <scope>NUCLEOTIDE SEQUENCE [LARGE SCALE GENOMIC DNA]</scope>
    <source>
        <strain evidence="3">JCM 17925</strain>
    </source>
</reference>
<evidence type="ECO:0000313" key="2">
    <source>
        <dbReference type="EMBL" id="GAA4420641.1"/>
    </source>
</evidence>
<dbReference type="Proteomes" id="UP001500936">
    <property type="component" value="Unassembled WGS sequence"/>
</dbReference>
<evidence type="ECO:0000313" key="3">
    <source>
        <dbReference type="Proteomes" id="UP001500936"/>
    </source>
</evidence>
<protein>
    <recommendedName>
        <fullName evidence="4">Beta-hexosaminidase bacterial type N-terminal domain-containing protein</fullName>
    </recommendedName>
</protein>
<evidence type="ECO:0000256" key="1">
    <source>
        <dbReference type="SAM" id="SignalP"/>
    </source>
</evidence>
<keyword evidence="1" id="KW-0732">Signal</keyword>
<feature type="signal peptide" evidence="1">
    <location>
        <begin position="1"/>
        <end position="21"/>
    </location>
</feature>
<organism evidence="2 3">
    <name type="scientific">Nibrella viscosa</name>
    <dbReference type="NCBI Taxonomy" id="1084524"/>
    <lineage>
        <taxon>Bacteria</taxon>
        <taxon>Pseudomonadati</taxon>
        <taxon>Bacteroidota</taxon>
        <taxon>Cytophagia</taxon>
        <taxon>Cytophagales</taxon>
        <taxon>Spirosomataceae</taxon>
        <taxon>Nibrella</taxon>
    </lineage>
</organism>
<feature type="chain" id="PRO_5045195895" description="Beta-hexosaminidase bacterial type N-terminal domain-containing protein" evidence="1">
    <location>
        <begin position="22"/>
        <end position="712"/>
    </location>
</feature>
<proteinExistence type="predicted"/>
<name>A0ABP8L104_9BACT</name>
<accession>A0ABP8L104</accession>
<gene>
    <name evidence="2" type="ORF">GCM10023187_56040</name>
</gene>
<comment type="caution">
    <text evidence="2">The sequence shown here is derived from an EMBL/GenBank/DDBJ whole genome shotgun (WGS) entry which is preliminary data.</text>
</comment>
<dbReference type="EMBL" id="BAABHB010000022">
    <property type="protein sequence ID" value="GAA4420641.1"/>
    <property type="molecule type" value="Genomic_DNA"/>
</dbReference>
<evidence type="ECO:0008006" key="4">
    <source>
        <dbReference type="Google" id="ProtNLM"/>
    </source>
</evidence>
<dbReference type="RefSeq" id="WP_345271417.1">
    <property type="nucleotide sequence ID" value="NZ_BAABHB010000022.1"/>
</dbReference>
<sequence>MKRTLLSLLICFAGFTLVSFAQTVRIQQPDRAPQTMYAVDVLKKALVKQGYTVQEKSAEYLINLTLNKAKAVPELYSIARQGRTLTVAGGDAKGVIYGSLSLVEDLRNGVSLQHIKPRSEQPNLPFRAIKFNLPWDTYRHSYALDLHKETSRDLRFWEAFLDMMAENRFNALTLWNLHPFSFMIRPTNFPEACPFNDRELADWQAFYRGLFRMAKERGIDTYIVNWNIFVSPEFAKAHQVALDNLDHKIHATGDTSEIIRRYTRESVTQVLNEYPDLTGIGFTHGEGMWGMTPQQRQDWFTETILEGMRLANRKAKLIHRVPLSANLALGGSTSVDTEQLTRKAMEKLDFLDGPIWTEIKFNWSHAFSSPRLIKVHGGKLNDTYFKPEPKNYKIAWMARNEDFFCLRWGVPNFIREHIATNTQSYVGGYFVGSECYIPAVDYFTKPGQQVDWTYAFQRQWLFYKLWGRLLYNPATPDAVFTAEFARRYGKGVENLLEASALAGTTPLRLASSFDFTWDFTLYSEGFMALNKNSMDYISVDRQISQPAADPNYVSVLNYVSTLSSGGSFDPAKVTPVKLANQLEQDCKKALALVKDVNTDKNTSLRYEVADIKAWANLGLYFAEKLRGAVALQTYRLKGAETRKEEAVKHLQQALAYWDEVIAITRPLYTDMPLVHYSESNDALRFHWEKLRPDVAKDVEIARKATVMTARKD</sequence>